<organism evidence="3">
    <name type="scientific">Auxenochlorella protothecoides</name>
    <name type="common">Green microalga</name>
    <name type="synonym">Chlorella protothecoides</name>
    <dbReference type="NCBI Taxonomy" id="3075"/>
    <lineage>
        <taxon>Eukaryota</taxon>
        <taxon>Viridiplantae</taxon>
        <taxon>Chlorophyta</taxon>
        <taxon>core chlorophytes</taxon>
        <taxon>Trebouxiophyceae</taxon>
        <taxon>Chlorellales</taxon>
        <taxon>Chlorellaceae</taxon>
        <taxon>Auxenochlorella</taxon>
    </lineage>
</organism>
<dbReference type="GO" id="GO:0003723">
    <property type="term" value="F:RNA binding"/>
    <property type="evidence" value="ECO:0007669"/>
    <property type="project" value="TreeGrafter"/>
</dbReference>
<feature type="region of interest" description="Disordered" evidence="2">
    <location>
        <begin position="542"/>
        <end position="573"/>
    </location>
</feature>
<reference evidence="3" key="1">
    <citation type="submission" date="2015-08" db="EMBL/GenBank/DDBJ databases">
        <authorList>
            <person name="Babu N.S."/>
            <person name="Beckwith C.J."/>
            <person name="Beseler K.G."/>
            <person name="Brison A."/>
            <person name="Carone J.V."/>
            <person name="Caskin T.P."/>
            <person name="Diamond M."/>
            <person name="Durham M.E."/>
            <person name="Foxe J.M."/>
            <person name="Go M."/>
            <person name="Henderson B.A."/>
            <person name="Jones I.B."/>
            <person name="McGettigan J.A."/>
            <person name="Micheletti S.J."/>
            <person name="Nasrallah M.E."/>
            <person name="Ortiz D."/>
            <person name="Piller C.R."/>
            <person name="Privatt S.R."/>
            <person name="Schneider S.L."/>
            <person name="Sharp S."/>
            <person name="Smith T.C."/>
            <person name="Stanton J.D."/>
            <person name="Ullery H.E."/>
            <person name="Wilson R.J."/>
            <person name="Serrano M.G."/>
            <person name="Buck G."/>
            <person name="Lee V."/>
            <person name="Wang Y."/>
            <person name="Carvalho R."/>
            <person name="Voegtly L."/>
            <person name="Shi R."/>
            <person name="Duckworth R."/>
            <person name="Johnson A."/>
            <person name="Loviza R."/>
            <person name="Walstead R."/>
            <person name="Shah Z."/>
            <person name="Kiflezghi M."/>
            <person name="Wade K."/>
            <person name="Ball S.L."/>
            <person name="Bradley K.W."/>
            <person name="Asai D.J."/>
            <person name="Bowman C.A."/>
            <person name="Russell D.A."/>
            <person name="Pope W.H."/>
            <person name="Jacobs-Sera D."/>
            <person name="Hendrix R.W."/>
            <person name="Hatfull G.F."/>
        </authorList>
    </citation>
    <scope>NUCLEOTIDE SEQUENCE</scope>
</reference>
<gene>
    <name evidence="3" type="ORF">g.30477</name>
</gene>
<dbReference type="AlphaFoldDB" id="A0A1D1ZTZ6"/>
<sequence length="573" mass="62378">MEVTRHNLQELMPTIRDAIDHASFVAVDCEMTGLFDYEPKPWYLDDMQTRYEDVAANAQKFGLIQIGLAAFAPSLTGLGWVAKTFNFYLFPCALEGTDRRFLSQASSLEFLSGCGFDFNKCIRHGVPYMTAVARDARLARVAREASAEERASQQPLIQLTAQRDIDFKEDFLARVRDWLASDTEEALLLPSSNSFQRAVQHQELRRPQFGAPDPPGFHVEVVKGPSGYNQLRLVKADPEVAAAARAAATSKAQADIHAAAGFTAVLEMLRGAGKPVVGHNAFFDLAFILSSFATQLPPSLRAFKELVRAWFPAGFWDTKHLACQLQAAQPAAAPEDTSLGALYADLEARAAGGVASDPGEGGLIQTAPLPTVGHSVTFDRYDFAGASMLAHEAGYDAFMTGAVFARLAVLLGGAETVQAALPALAALRGRLNVTRSDYAYINLEGPDPEPRRPKVLWVSGFEAGSLTGGSLARRVNAHQLGSTRSTVLRSGCDALVELFETSDVQEALRKLRQSLKPWRVDTYAAYAAHRETRLLEEEKEWNAAGARVGSKRPRETAGPSPSEKKERSMCAVM</sequence>
<feature type="compositionally biased region" description="Basic and acidic residues" evidence="2">
    <location>
        <begin position="562"/>
        <end position="573"/>
    </location>
</feature>
<dbReference type="InterPro" id="IPR012337">
    <property type="entry name" value="RNaseH-like_sf"/>
</dbReference>
<name>A0A1D1ZTZ6_AUXPR</name>
<dbReference type="PANTHER" id="PTHR15092">
    <property type="entry name" value="POLY A -SPECIFIC RIBONUCLEASE/TARGET OF EGR1, MEMBER 1"/>
    <property type="match status" value="1"/>
</dbReference>
<proteinExistence type="inferred from homology"/>
<dbReference type="Gene3D" id="3.30.420.10">
    <property type="entry name" value="Ribonuclease H-like superfamily/Ribonuclease H"/>
    <property type="match status" value="2"/>
</dbReference>
<evidence type="ECO:0000256" key="1">
    <source>
        <dbReference type="ARBA" id="ARBA00008372"/>
    </source>
</evidence>
<dbReference type="SUPFAM" id="SSF53098">
    <property type="entry name" value="Ribonuclease H-like"/>
    <property type="match status" value="1"/>
</dbReference>
<protein>
    <submittedName>
        <fullName evidence="3">Uncharacterized protein</fullName>
    </submittedName>
</protein>
<dbReference type="EMBL" id="GDKF01008186">
    <property type="protein sequence ID" value="JAT70436.1"/>
    <property type="molecule type" value="Transcribed_RNA"/>
</dbReference>
<dbReference type="PANTHER" id="PTHR15092:SF47">
    <property type="entry name" value="POLY(A)-SPECIFIC EXORIBONUCLEASE PARN"/>
    <property type="match status" value="1"/>
</dbReference>
<dbReference type="Pfam" id="PF04857">
    <property type="entry name" value="CAF1"/>
    <property type="match status" value="1"/>
</dbReference>
<dbReference type="InterPro" id="IPR006941">
    <property type="entry name" value="RNase_CAF1"/>
</dbReference>
<dbReference type="GO" id="GO:0000175">
    <property type="term" value="F:3'-5'-RNA exonuclease activity"/>
    <property type="evidence" value="ECO:0007669"/>
    <property type="project" value="TreeGrafter"/>
</dbReference>
<evidence type="ECO:0000313" key="3">
    <source>
        <dbReference type="EMBL" id="JAT70436.1"/>
    </source>
</evidence>
<dbReference type="InterPro" id="IPR051181">
    <property type="entry name" value="CAF1_poly(A)_ribonucleases"/>
</dbReference>
<accession>A0A1D1ZTZ6</accession>
<comment type="similarity">
    <text evidence="1">Belongs to the CAF1 family.</text>
</comment>
<dbReference type="InterPro" id="IPR036397">
    <property type="entry name" value="RNaseH_sf"/>
</dbReference>
<evidence type="ECO:0000256" key="2">
    <source>
        <dbReference type="SAM" id="MobiDB-lite"/>
    </source>
</evidence>